<protein>
    <submittedName>
        <fullName evidence="2">Uncharacterized protein</fullName>
    </submittedName>
</protein>
<gene>
    <name evidence="2" type="ORF">PHLGIDRAFT_121238</name>
</gene>
<keyword evidence="3" id="KW-1185">Reference proteome</keyword>
<organism evidence="2 3">
    <name type="scientific">Phlebiopsis gigantea (strain 11061_1 CR5-6)</name>
    <name type="common">White-rot fungus</name>
    <name type="synonym">Peniophora gigantea</name>
    <dbReference type="NCBI Taxonomy" id="745531"/>
    <lineage>
        <taxon>Eukaryota</taxon>
        <taxon>Fungi</taxon>
        <taxon>Dikarya</taxon>
        <taxon>Basidiomycota</taxon>
        <taxon>Agaricomycotina</taxon>
        <taxon>Agaricomycetes</taxon>
        <taxon>Polyporales</taxon>
        <taxon>Phanerochaetaceae</taxon>
        <taxon>Phlebiopsis</taxon>
    </lineage>
</organism>
<accession>A0A0C3PEI6</accession>
<sequence>MALNTQQSHTLSLFCETLVYGVFSVAILAVLRILSTDKRLTFSRKMLFYDCIMLFLLASGHMAIELYSVYVVVSPIAGTQASVVIAMVTGILGDAIVIWRVWHVWGRRWWTIVIPCAATLVAFVIGIMSAAVLTSPNQLNNILPIPTAALALTSTALNTFMIAGRLIYQQWHNRRVLGAAYQGSGNNHLTGVILMIFESGAILFSGNLVALVLEKLNNPATHVVLNMIEPLFGLVPTVMLVLVHMNIAVGNHTNKQYTESLSAVRFGSSTRVRRNGGLGTVTIDTSIPTIAEFKEHTGTDAKIVHGASDDNGYTQGKLTHEVHELMNFAANSGMV</sequence>
<name>A0A0C3PEI6_PHLG1</name>
<evidence type="ECO:0000313" key="2">
    <source>
        <dbReference type="EMBL" id="KIP03843.1"/>
    </source>
</evidence>
<feature type="transmembrane region" description="Helical" evidence="1">
    <location>
        <begin position="231"/>
        <end position="249"/>
    </location>
</feature>
<feature type="transmembrane region" description="Helical" evidence="1">
    <location>
        <begin position="18"/>
        <end position="35"/>
    </location>
</feature>
<evidence type="ECO:0000313" key="3">
    <source>
        <dbReference type="Proteomes" id="UP000053257"/>
    </source>
</evidence>
<feature type="transmembrane region" description="Helical" evidence="1">
    <location>
        <begin position="47"/>
        <end position="70"/>
    </location>
</feature>
<feature type="transmembrane region" description="Helical" evidence="1">
    <location>
        <begin position="189"/>
        <end position="211"/>
    </location>
</feature>
<dbReference type="AlphaFoldDB" id="A0A0C3PEI6"/>
<feature type="transmembrane region" description="Helical" evidence="1">
    <location>
        <begin position="109"/>
        <end position="133"/>
    </location>
</feature>
<dbReference type="Proteomes" id="UP000053257">
    <property type="component" value="Unassembled WGS sequence"/>
</dbReference>
<keyword evidence="1" id="KW-0812">Transmembrane</keyword>
<dbReference type="OrthoDB" id="3250682at2759"/>
<evidence type="ECO:0000256" key="1">
    <source>
        <dbReference type="SAM" id="Phobius"/>
    </source>
</evidence>
<reference evidence="2 3" key="1">
    <citation type="journal article" date="2014" name="PLoS Genet.">
        <title>Analysis of the Phlebiopsis gigantea genome, transcriptome and secretome provides insight into its pioneer colonization strategies of wood.</title>
        <authorList>
            <person name="Hori C."/>
            <person name="Ishida T."/>
            <person name="Igarashi K."/>
            <person name="Samejima M."/>
            <person name="Suzuki H."/>
            <person name="Master E."/>
            <person name="Ferreira P."/>
            <person name="Ruiz-Duenas F.J."/>
            <person name="Held B."/>
            <person name="Canessa P."/>
            <person name="Larrondo L.F."/>
            <person name="Schmoll M."/>
            <person name="Druzhinina I.S."/>
            <person name="Kubicek C.P."/>
            <person name="Gaskell J.A."/>
            <person name="Kersten P."/>
            <person name="St John F."/>
            <person name="Glasner J."/>
            <person name="Sabat G."/>
            <person name="Splinter BonDurant S."/>
            <person name="Syed K."/>
            <person name="Yadav J."/>
            <person name="Mgbeahuruike A.C."/>
            <person name="Kovalchuk A."/>
            <person name="Asiegbu F.O."/>
            <person name="Lackner G."/>
            <person name="Hoffmeister D."/>
            <person name="Rencoret J."/>
            <person name="Gutierrez A."/>
            <person name="Sun H."/>
            <person name="Lindquist E."/>
            <person name="Barry K."/>
            <person name="Riley R."/>
            <person name="Grigoriev I.V."/>
            <person name="Henrissat B."/>
            <person name="Kues U."/>
            <person name="Berka R.M."/>
            <person name="Martinez A.T."/>
            <person name="Covert S.F."/>
            <person name="Blanchette R.A."/>
            <person name="Cullen D."/>
        </authorList>
    </citation>
    <scope>NUCLEOTIDE SEQUENCE [LARGE SCALE GENOMIC DNA]</scope>
    <source>
        <strain evidence="2 3">11061_1 CR5-6</strain>
    </source>
</reference>
<keyword evidence="1" id="KW-0472">Membrane</keyword>
<feature type="transmembrane region" description="Helical" evidence="1">
    <location>
        <begin position="145"/>
        <end position="168"/>
    </location>
</feature>
<dbReference type="EMBL" id="KN840598">
    <property type="protein sequence ID" value="KIP03843.1"/>
    <property type="molecule type" value="Genomic_DNA"/>
</dbReference>
<dbReference type="HOGENOM" id="CLU_044614_3_1_1"/>
<feature type="transmembrane region" description="Helical" evidence="1">
    <location>
        <begin position="82"/>
        <end position="102"/>
    </location>
</feature>
<proteinExistence type="predicted"/>
<keyword evidence="1" id="KW-1133">Transmembrane helix</keyword>